<keyword evidence="3" id="KW-1185">Reference proteome</keyword>
<gene>
    <name evidence="2" type="ORF">ASIM_LOCUS20457</name>
</gene>
<sequence length="32" mass="3520">MPLERHESMGSPLLPMPTPLSQRVSTLSQDAL</sequence>
<evidence type="ECO:0000256" key="1">
    <source>
        <dbReference type="SAM" id="MobiDB-lite"/>
    </source>
</evidence>
<feature type="compositionally biased region" description="Polar residues" evidence="1">
    <location>
        <begin position="19"/>
        <end position="32"/>
    </location>
</feature>
<dbReference type="AlphaFoldDB" id="A0A0M3KJA9"/>
<dbReference type="WBParaSite" id="ASIM_0002108101-mRNA-1">
    <property type="protein sequence ID" value="ASIM_0002108101-mRNA-1"/>
    <property type="gene ID" value="ASIM_0002108101"/>
</dbReference>
<evidence type="ECO:0000313" key="4">
    <source>
        <dbReference type="WBParaSite" id="ASIM_0002108101-mRNA-1"/>
    </source>
</evidence>
<name>A0A0M3KJA9_ANISI</name>
<proteinExistence type="predicted"/>
<reference evidence="2 3" key="2">
    <citation type="submission" date="2018-11" db="EMBL/GenBank/DDBJ databases">
        <authorList>
            <consortium name="Pathogen Informatics"/>
        </authorList>
    </citation>
    <scope>NUCLEOTIDE SEQUENCE [LARGE SCALE GENOMIC DNA]</scope>
</reference>
<evidence type="ECO:0000313" key="2">
    <source>
        <dbReference type="EMBL" id="VDK77049.1"/>
    </source>
</evidence>
<accession>A0A0M3KJA9</accession>
<protein>
    <submittedName>
        <fullName evidence="4">Alternative protein</fullName>
    </submittedName>
</protein>
<feature type="region of interest" description="Disordered" evidence="1">
    <location>
        <begin position="1"/>
        <end position="32"/>
    </location>
</feature>
<dbReference type="EMBL" id="UYRR01039651">
    <property type="protein sequence ID" value="VDK77049.1"/>
    <property type="molecule type" value="Genomic_DNA"/>
</dbReference>
<organism evidence="4">
    <name type="scientific">Anisakis simplex</name>
    <name type="common">Herring worm</name>
    <dbReference type="NCBI Taxonomy" id="6269"/>
    <lineage>
        <taxon>Eukaryota</taxon>
        <taxon>Metazoa</taxon>
        <taxon>Ecdysozoa</taxon>
        <taxon>Nematoda</taxon>
        <taxon>Chromadorea</taxon>
        <taxon>Rhabditida</taxon>
        <taxon>Spirurina</taxon>
        <taxon>Ascaridomorpha</taxon>
        <taxon>Ascaridoidea</taxon>
        <taxon>Anisakidae</taxon>
        <taxon>Anisakis</taxon>
        <taxon>Anisakis simplex complex</taxon>
    </lineage>
</organism>
<reference evidence="4" key="1">
    <citation type="submission" date="2017-02" db="UniProtKB">
        <authorList>
            <consortium name="WormBaseParasite"/>
        </authorList>
    </citation>
    <scope>IDENTIFICATION</scope>
</reference>
<dbReference type="Proteomes" id="UP000267096">
    <property type="component" value="Unassembled WGS sequence"/>
</dbReference>
<evidence type="ECO:0000313" key="3">
    <source>
        <dbReference type="Proteomes" id="UP000267096"/>
    </source>
</evidence>